<accession>C0ZJT2</accession>
<dbReference type="AlphaFoldDB" id="C0ZJT2"/>
<dbReference type="HOGENOM" id="CLU_3354948_0_0_9"/>
<dbReference type="KEGG" id="bbe:BBR47_04060"/>
<name>C0ZJT2_BREBN</name>
<reference evidence="1 2" key="1">
    <citation type="submission" date="2005-03" db="EMBL/GenBank/DDBJ databases">
        <title>Brevibacillus brevis strain 47, complete genome.</title>
        <authorList>
            <person name="Hosoyama A."/>
            <person name="Yamada R."/>
            <person name="Hongo Y."/>
            <person name="Terui Y."/>
            <person name="Ankai A."/>
            <person name="Masuyama W."/>
            <person name="Sekiguchi M."/>
            <person name="Takeda T."/>
            <person name="Asano K."/>
            <person name="Ohji S."/>
            <person name="Ichikawa N."/>
            <person name="Narita S."/>
            <person name="Aoki N."/>
            <person name="Miura H."/>
            <person name="Matsushita S."/>
            <person name="Sekigawa T."/>
            <person name="Yamagata H."/>
            <person name="Yoshikawa H."/>
            <person name="Udaka S."/>
            <person name="Tanikawa S."/>
            <person name="Fujita N."/>
        </authorList>
    </citation>
    <scope>NUCLEOTIDE SEQUENCE [LARGE SCALE GENOMIC DNA]</scope>
    <source>
        <strain evidence="2">47 / JCM 6285 / NBRC 100599</strain>
    </source>
</reference>
<evidence type="ECO:0000313" key="2">
    <source>
        <dbReference type="Proteomes" id="UP000001877"/>
    </source>
</evidence>
<proteinExistence type="predicted"/>
<dbReference type="Proteomes" id="UP000001877">
    <property type="component" value="Chromosome"/>
</dbReference>
<sequence length="36" mass="4201">MTLRKKQTCTMKQRKKLTLAAYICGVDEFFAVGTRY</sequence>
<keyword evidence="2" id="KW-1185">Reference proteome</keyword>
<evidence type="ECO:0000313" key="1">
    <source>
        <dbReference type="EMBL" id="BAH41383.1"/>
    </source>
</evidence>
<organism evidence="1 2">
    <name type="scientific">Brevibacillus brevis (strain 47 / JCM 6285 / NBRC 100599)</name>
    <dbReference type="NCBI Taxonomy" id="358681"/>
    <lineage>
        <taxon>Bacteria</taxon>
        <taxon>Bacillati</taxon>
        <taxon>Bacillota</taxon>
        <taxon>Bacilli</taxon>
        <taxon>Bacillales</taxon>
        <taxon>Paenibacillaceae</taxon>
        <taxon>Brevibacillus</taxon>
    </lineage>
</organism>
<protein>
    <submittedName>
        <fullName evidence="1">Uncharacterized protein</fullName>
    </submittedName>
</protein>
<gene>
    <name evidence="1" type="ordered locus">BBR47_04060</name>
</gene>
<dbReference type="EMBL" id="AP008955">
    <property type="protein sequence ID" value="BAH41383.1"/>
    <property type="molecule type" value="Genomic_DNA"/>
</dbReference>